<proteinExistence type="predicted"/>
<accession>A0A225WFA4</accession>
<protein>
    <submittedName>
        <fullName evidence="2">Uncharacterized protein</fullName>
    </submittedName>
</protein>
<dbReference type="Proteomes" id="UP000198211">
    <property type="component" value="Unassembled WGS sequence"/>
</dbReference>
<gene>
    <name evidence="2" type="ORF">PHMEG_00010339</name>
</gene>
<evidence type="ECO:0000313" key="3">
    <source>
        <dbReference type="Proteomes" id="UP000198211"/>
    </source>
</evidence>
<organism evidence="2 3">
    <name type="scientific">Phytophthora megakarya</name>
    <dbReference type="NCBI Taxonomy" id="4795"/>
    <lineage>
        <taxon>Eukaryota</taxon>
        <taxon>Sar</taxon>
        <taxon>Stramenopiles</taxon>
        <taxon>Oomycota</taxon>
        <taxon>Peronosporomycetes</taxon>
        <taxon>Peronosporales</taxon>
        <taxon>Peronosporaceae</taxon>
        <taxon>Phytophthora</taxon>
    </lineage>
</organism>
<dbReference type="AlphaFoldDB" id="A0A225WFA4"/>
<keyword evidence="3" id="KW-1185">Reference proteome</keyword>
<feature type="compositionally biased region" description="Polar residues" evidence="1">
    <location>
        <begin position="138"/>
        <end position="167"/>
    </location>
</feature>
<evidence type="ECO:0000256" key="1">
    <source>
        <dbReference type="SAM" id="MobiDB-lite"/>
    </source>
</evidence>
<feature type="non-terminal residue" evidence="2">
    <location>
        <position position="1"/>
    </location>
</feature>
<name>A0A225WFA4_9STRA</name>
<dbReference type="EMBL" id="NBNE01001025">
    <property type="protein sequence ID" value="OWZ15938.1"/>
    <property type="molecule type" value="Genomic_DNA"/>
</dbReference>
<evidence type="ECO:0000313" key="2">
    <source>
        <dbReference type="EMBL" id="OWZ15938.1"/>
    </source>
</evidence>
<feature type="region of interest" description="Disordered" evidence="1">
    <location>
        <begin position="103"/>
        <end position="167"/>
    </location>
</feature>
<reference evidence="3" key="1">
    <citation type="submission" date="2017-03" db="EMBL/GenBank/DDBJ databases">
        <title>Phytopthora megakarya and P. palmivora, two closely related causual agents of cacao black pod achieved similar genome size and gene model numbers by different mechanisms.</title>
        <authorList>
            <person name="Ali S."/>
            <person name="Shao J."/>
            <person name="Larry D.J."/>
            <person name="Kronmiller B."/>
            <person name="Shen D."/>
            <person name="Strem M.D."/>
            <person name="Melnick R.L."/>
            <person name="Guiltinan M.J."/>
            <person name="Tyler B.M."/>
            <person name="Meinhardt L.W."/>
            <person name="Bailey B.A."/>
        </authorList>
    </citation>
    <scope>NUCLEOTIDE SEQUENCE [LARGE SCALE GENOMIC DNA]</scope>
    <source>
        <strain evidence="3">zdho120</strain>
    </source>
</reference>
<sequence>LRPDVILLMRAGIGYQGSIAMLSGDVMTHNLFPPSALADMLASMMFWNRLDESFWTKYVPERYYLRAELRLASLHSEGVRPEYWSDLVDADVRVVQEVVDDASNEHDDVQHDANYNPDDDGVPGGDRVPSAPKRRRTSISSHSDAPATQSSATTGTPPKLMSSGSLCRQSPLAQVDSSSLTVADTEVVEVPGPGISSWRHYGILMTFAPSSAHAVHQSAGFPDYVPNKAGGIQPLKQRFILADVQAVLATELGMALDKYIRFMEENASGLWHGGHWFAIDTSTQGGDDMQRERKRQWDALARTVETKQRECVAEVVPSTIFWETAYWSLPSKPCYWILMNPRSLNSRGSPYSLAEQLDILDRR</sequence>
<comment type="caution">
    <text evidence="2">The sequence shown here is derived from an EMBL/GenBank/DDBJ whole genome shotgun (WGS) entry which is preliminary data.</text>
</comment>